<protein>
    <recommendedName>
        <fullName evidence="3">CBS domain-containing protein</fullName>
    </recommendedName>
</protein>
<evidence type="ECO:0000256" key="1">
    <source>
        <dbReference type="PROSITE-ProRule" id="PRU00703"/>
    </source>
</evidence>
<dbReference type="InterPro" id="IPR001926">
    <property type="entry name" value="TrpB-like_PALP"/>
</dbReference>
<evidence type="ECO:0000313" key="5">
    <source>
        <dbReference type="Proteomes" id="UP001150569"/>
    </source>
</evidence>
<dbReference type="PROSITE" id="PS51371">
    <property type="entry name" value="CBS"/>
    <property type="match status" value="1"/>
</dbReference>
<gene>
    <name evidence="4" type="ORF">IWQ60_008431</name>
</gene>
<dbReference type="Gene3D" id="3.40.50.1100">
    <property type="match status" value="2"/>
</dbReference>
<dbReference type="SUPFAM" id="SSF54631">
    <property type="entry name" value="CBS-domain pair"/>
    <property type="match status" value="1"/>
</dbReference>
<dbReference type="SMART" id="SM00116">
    <property type="entry name" value="CBS"/>
    <property type="match status" value="1"/>
</dbReference>
<feature type="region of interest" description="Disordered" evidence="2">
    <location>
        <begin position="472"/>
        <end position="505"/>
    </location>
</feature>
<reference evidence="4" key="1">
    <citation type="submission" date="2022-07" db="EMBL/GenBank/DDBJ databases">
        <title>Phylogenomic reconstructions and comparative analyses of Kickxellomycotina fungi.</title>
        <authorList>
            <person name="Reynolds N.K."/>
            <person name="Stajich J.E."/>
            <person name="Barry K."/>
            <person name="Grigoriev I.V."/>
            <person name="Crous P."/>
            <person name="Smith M.E."/>
        </authorList>
    </citation>
    <scope>NUCLEOTIDE SEQUENCE</scope>
    <source>
        <strain evidence="4">RSA 861</strain>
    </source>
</reference>
<dbReference type="AlphaFoldDB" id="A0A9W8A065"/>
<dbReference type="PANTHER" id="PTHR10314">
    <property type="entry name" value="CYSTATHIONINE BETA-SYNTHASE"/>
    <property type="match status" value="1"/>
</dbReference>
<dbReference type="InterPro" id="IPR046342">
    <property type="entry name" value="CBS_dom_sf"/>
</dbReference>
<evidence type="ECO:0000313" key="4">
    <source>
        <dbReference type="EMBL" id="KAJ1915442.1"/>
    </source>
</evidence>
<accession>A0A9W8A065</accession>
<feature type="compositionally biased region" description="Polar residues" evidence="2">
    <location>
        <begin position="491"/>
        <end position="505"/>
    </location>
</feature>
<dbReference type="SUPFAM" id="SSF53686">
    <property type="entry name" value="Tryptophan synthase beta subunit-like PLP-dependent enzymes"/>
    <property type="match status" value="1"/>
</dbReference>
<organism evidence="4 5">
    <name type="scientific">Tieghemiomyces parasiticus</name>
    <dbReference type="NCBI Taxonomy" id="78921"/>
    <lineage>
        <taxon>Eukaryota</taxon>
        <taxon>Fungi</taxon>
        <taxon>Fungi incertae sedis</taxon>
        <taxon>Zoopagomycota</taxon>
        <taxon>Kickxellomycotina</taxon>
        <taxon>Dimargaritomycetes</taxon>
        <taxon>Dimargaritales</taxon>
        <taxon>Dimargaritaceae</taxon>
        <taxon>Tieghemiomyces</taxon>
    </lineage>
</organism>
<feature type="region of interest" description="Disordered" evidence="2">
    <location>
        <begin position="71"/>
        <end position="94"/>
    </location>
</feature>
<dbReference type="Pfam" id="PF00571">
    <property type="entry name" value="CBS"/>
    <property type="match status" value="2"/>
</dbReference>
<keyword evidence="1" id="KW-0129">CBS domain</keyword>
<feature type="domain" description="CBS" evidence="3">
    <location>
        <begin position="397"/>
        <end position="454"/>
    </location>
</feature>
<dbReference type="InterPro" id="IPR036052">
    <property type="entry name" value="TrpB-like_PALP_sf"/>
</dbReference>
<feature type="compositionally biased region" description="Polar residues" evidence="2">
    <location>
        <begin position="73"/>
        <end position="89"/>
    </location>
</feature>
<dbReference type="InterPro" id="IPR000644">
    <property type="entry name" value="CBS_dom"/>
</dbReference>
<dbReference type="Pfam" id="PF00291">
    <property type="entry name" value="PALP"/>
    <property type="match status" value="1"/>
</dbReference>
<evidence type="ECO:0000259" key="3">
    <source>
        <dbReference type="PROSITE" id="PS51371"/>
    </source>
</evidence>
<evidence type="ECO:0000256" key="2">
    <source>
        <dbReference type="SAM" id="MobiDB-lite"/>
    </source>
</evidence>
<dbReference type="OrthoDB" id="2536440at2759"/>
<dbReference type="EMBL" id="JANBPT010000629">
    <property type="protein sequence ID" value="KAJ1915442.1"/>
    <property type="molecule type" value="Genomic_DNA"/>
</dbReference>
<proteinExistence type="predicted"/>
<keyword evidence="5" id="KW-1185">Reference proteome</keyword>
<name>A0A9W8A065_9FUNG</name>
<dbReference type="Gene3D" id="3.10.580.10">
    <property type="entry name" value="CBS-domain"/>
    <property type="match status" value="2"/>
</dbReference>
<dbReference type="Proteomes" id="UP001150569">
    <property type="component" value="Unassembled WGS sequence"/>
</dbReference>
<dbReference type="InterPro" id="IPR050214">
    <property type="entry name" value="Cys_Synth/Cystath_Beta-Synth"/>
</dbReference>
<sequence length="566" mass="60392">MTEQHPTAPASSFPTLVSVVGNTPIVQLKVPTDIGEPLPAVELLAKLEYLNPFGAATDRVARYLVGKLPPPAQATQNGRPVGASTTSAPLSGDGHTAQPTTLVVPSSGNLAISLATLTVPLGYRVTAVIPERTSKDRITLLKALDVEIVRVSDHVLPSAPESCISVARQLATETPGAILVDLASGAFSVDDVYREMAEEILAQCGGRLDVLVVGVESGGTITGLAHHLKRTLPALRVVGVEPTASFIREGAQAMIGHSNDTTGAVTTRSALISQQWKLEDLGGHAVPPALDPAAVDAWIPVNDTVAYSTARRLVRAGYLAGVSSGAVVAAVHAYARTAMKAGERVLAILSDTARNYGSTLLADEWLLSHDLMDAPLARQLHYQLVNKYRGASVEDLQLPAAVSIAPSDLVSTALDIMMERDYSQLPVITHHRKLVGYITLTTLQSLLDSGRVDLRQPVEDVMYRFRTCPAHGQARSPNAGLQPDGDAPSAPSHTPTGAMQRQQQPRYELITPSTPLNELARFFEHHSVAFVTDSSRKFCLGVVTKLDLMKFISRREGVGSNEPFNL</sequence>
<comment type="caution">
    <text evidence="4">The sequence shown here is derived from an EMBL/GenBank/DDBJ whole genome shotgun (WGS) entry which is preliminary data.</text>
</comment>